<evidence type="ECO:0000313" key="3">
    <source>
        <dbReference type="Proteomes" id="UP001497623"/>
    </source>
</evidence>
<dbReference type="SUPFAM" id="SSF51905">
    <property type="entry name" value="FAD/NAD(P)-binding domain"/>
    <property type="match status" value="1"/>
</dbReference>
<dbReference type="Proteomes" id="UP001497623">
    <property type="component" value="Unassembled WGS sequence"/>
</dbReference>
<name>A0AAV2S334_MEGNR</name>
<evidence type="ECO:0000259" key="1">
    <source>
        <dbReference type="Pfam" id="PF01593"/>
    </source>
</evidence>
<accession>A0AAV2S334</accession>
<evidence type="ECO:0000313" key="2">
    <source>
        <dbReference type="EMBL" id="CAL4156045.1"/>
    </source>
</evidence>
<dbReference type="Pfam" id="PF01593">
    <property type="entry name" value="Amino_oxidase"/>
    <property type="match status" value="1"/>
</dbReference>
<dbReference type="PANTHER" id="PTHR10742">
    <property type="entry name" value="FLAVIN MONOAMINE OXIDASE"/>
    <property type="match status" value="1"/>
</dbReference>
<dbReference type="GO" id="GO:0016491">
    <property type="term" value="F:oxidoreductase activity"/>
    <property type="evidence" value="ECO:0007669"/>
    <property type="project" value="InterPro"/>
</dbReference>
<dbReference type="PANTHER" id="PTHR10742:SF410">
    <property type="entry name" value="LYSINE-SPECIFIC HISTONE DEMETHYLASE 2"/>
    <property type="match status" value="1"/>
</dbReference>
<dbReference type="EMBL" id="CAXKWB010041075">
    <property type="protein sequence ID" value="CAL4156045.1"/>
    <property type="molecule type" value="Genomic_DNA"/>
</dbReference>
<organism evidence="2 3">
    <name type="scientific">Meganyctiphanes norvegica</name>
    <name type="common">Northern krill</name>
    <name type="synonym">Thysanopoda norvegica</name>
    <dbReference type="NCBI Taxonomy" id="48144"/>
    <lineage>
        <taxon>Eukaryota</taxon>
        <taxon>Metazoa</taxon>
        <taxon>Ecdysozoa</taxon>
        <taxon>Arthropoda</taxon>
        <taxon>Crustacea</taxon>
        <taxon>Multicrustacea</taxon>
        <taxon>Malacostraca</taxon>
        <taxon>Eumalacostraca</taxon>
        <taxon>Eucarida</taxon>
        <taxon>Euphausiacea</taxon>
        <taxon>Euphausiidae</taxon>
        <taxon>Meganyctiphanes</taxon>
    </lineage>
</organism>
<dbReference type="InterPro" id="IPR050281">
    <property type="entry name" value="Flavin_monoamine_oxidase"/>
</dbReference>
<feature type="domain" description="Amine oxidase" evidence="1">
    <location>
        <begin position="78"/>
        <end position="359"/>
    </location>
</feature>
<dbReference type="Gene3D" id="3.50.50.60">
    <property type="entry name" value="FAD/NAD(P)-binding domain"/>
    <property type="match status" value="1"/>
</dbReference>
<sequence length="364" mass="40570">MSAMHINSNRMLFVLNLPIIGLYIQIGREYFKWVVIVREIGNWKREASKPIGKLKANNYIKILPSSQRVTVLVVGGGVSGLSTVETLLSNGTDDVLLLEATCRLGGRVQTIRRDGVLVEAGAEWIHGGPRNPVYKIADSLVALGENVPDEQYEWLLVTENGEVRDEHNLISYVGQNSSDDSSDDEEMSNWDLMQELWGETEANGVLAPYYDTAGYGQYFVDRFPEVFGDFANSTEGKALLHALEQIVNGEEGTNDWLDISARDADAYVSYGEDHQWKDGYETLITHILDKIPSSKIQLASPVSEVYWDQNSLDGVLVVTSNGRSFLAQHVVFTTSVAYLKKHHQNIFSPPLPNAYIKALEVNCI</sequence>
<protein>
    <recommendedName>
        <fullName evidence="1">Amine oxidase domain-containing protein</fullName>
    </recommendedName>
</protein>
<comment type="caution">
    <text evidence="2">The sequence shown here is derived from an EMBL/GenBank/DDBJ whole genome shotgun (WGS) entry which is preliminary data.</text>
</comment>
<gene>
    <name evidence="2" type="ORF">MNOR_LOCUS31608</name>
</gene>
<dbReference type="InterPro" id="IPR036188">
    <property type="entry name" value="FAD/NAD-bd_sf"/>
</dbReference>
<dbReference type="Gene3D" id="3.90.660.10">
    <property type="match status" value="1"/>
</dbReference>
<dbReference type="InterPro" id="IPR002937">
    <property type="entry name" value="Amino_oxidase"/>
</dbReference>
<proteinExistence type="predicted"/>
<dbReference type="AlphaFoldDB" id="A0AAV2S334"/>
<reference evidence="2 3" key="1">
    <citation type="submission" date="2024-05" db="EMBL/GenBank/DDBJ databases">
        <authorList>
            <person name="Wallberg A."/>
        </authorList>
    </citation>
    <scope>NUCLEOTIDE SEQUENCE [LARGE SCALE GENOMIC DNA]</scope>
</reference>
<keyword evidence="3" id="KW-1185">Reference proteome</keyword>